<dbReference type="SUPFAM" id="SSF52402">
    <property type="entry name" value="Adenine nucleotide alpha hydrolases-like"/>
    <property type="match status" value="1"/>
</dbReference>
<dbReference type="EMBL" id="AK370671">
    <property type="protein sequence ID" value="BAK01870.1"/>
    <property type="molecule type" value="mRNA"/>
</dbReference>
<dbReference type="PROSITE" id="PS50004">
    <property type="entry name" value="C2"/>
    <property type="match status" value="1"/>
</dbReference>
<dbReference type="InterPro" id="IPR000008">
    <property type="entry name" value="C2_dom"/>
</dbReference>
<evidence type="ECO:0000313" key="2">
    <source>
        <dbReference type="EMBL" id="BAK01870.1"/>
    </source>
</evidence>
<dbReference type="PANTHER" id="PTHR31964">
    <property type="entry name" value="ADENINE NUCLEOTIDE ALPHA HYDROLASES-LIKE SUPERFAMILY PROTEIN"/>
    <property type="match status" value="1"/>
</dbReference>
<dbReference type="InterPro" id="IPR006016">
    <property type="entry name" value="UspA"/>
</dbReference>
<feature type="domain" description="C2" evidence="1">
    <location>
        <begin position="1"/>
        <end position="106"/>
    </location>
</feature>
<dbReference type="CDD" id="cd23659">
    <property type="entry name" value="USP_At3g01520-like"/>
    <property type="match status" value="1"/>
</dbReference>
<dbReference type="SUPFAM" id="SSF49562">
    <property type="entry name" value="C2 domain (Calcium/lipid-binding domain, CaLB)"/>
    <property type="match status" value="1"/>
</dbReference>
<reference evidence="2" key="1">
    <citation type="journal article" date="2011" name="Plant Physiol.">
        <title>Comprehensive sequence analysis of 24,783 barley full-length cDNAs derived from 12 clone libraries.</title>
        <authorList>
            <person name="Matsumoto T."/>
            <person name="Tanaka T."/>
            <person name="Sakai H."/>
            <person name="Amano N."/>
            <person name="Kanamori H."/>
            <person name="Kurita K."/>
            <person name="Kikuta A."/>
            <person name="Kamiya K."/>
            <person name="Yamamoto M."/>
            <person name="Ikawa H."/>
            <person name="Fujii N."/>
            <person name="Hori K."/>
            <person name="Itoh T."/>
            <person name="Sato K."/>
        </authorList>
    </citation>
    <scope>NUCLEOTIDE SEQUENCE</scope>
    <source>
        <tissue evidence="2">Shoot and root</tissue>
    </source>
</reference>
<dbReference type="AlphaFoldDB" id="F2E3E8"/>
<dbReference type="InterPro" id="IPR014729">
    <property type="entry name" value="Rossmann-like_a/b/a_fold"/>
</dbReference>
<name>F2E3E8_HORVV</name>
<dbReference type="Pfam" id="PF00168">
    <property type="entry name" value="C2"/>
    <property type="match status" value="1"/>
</dbReference>
<accession>F2E3E8</accession>
<dbReference type="Gene3D" id="2.60.40.150">
    <property type="entry name" value="C2 domain"/>
    <property type="match status" value="1"/>
</dbReference>
<dbReference type="Pfam" id="PF00582">
    <property type="entry name" value="Usp"/>
    <property type="match status" value="1"/>
</dbReference>
<dbReference type="InterPro" id="IPR035892">
    <property type="entry name" value="C2_domain_sf"/>
</dbReference>
<dbReference type="CDD" id="cd00030">
    <property type="entry name" value="C2"/>
    <property type="match status" value="1"/>
</dbReference>
<organism evidence="2">
    <name type="scientific">Hordeum vulgare subsp. vulgare</name>
    <name type="common">Domesticated barley</name>
    <dbReference type="NCBI Taxonomy" id="112509"/>
    <lineage>
        <taxon>Eukaryota</taxon>
        <taxon>Viridiplantae</taxon>
        <taxon>Streptophyta</taxon>
        <taxon>Embryophyta</taxon>
        <taxon>Tracheophyta</taxon>
        <taxon>Spermatophyta</taxon>
        <taxon>Magnoliopsida</taxon>
        <taxon>Liliopsida</taxon>
        <taxon>Poales</taxon>
        <taxon>Poaceae</taxon>
        <taxon>BOP clade</taxon>
        <taxon>Pooideae</taxon>
        <taxon>Triticodae</taxon>
        <taxon>Triticeae</taxon>
        <taxon>Hordeinae</taxon>
        <taxon>Hordeum</taxon>
    </lineage>
</organism>
<proteinExistence type="evidence at transcript level"/>
<evidence type="ECO:0000259" key="1">
    <source>
        <dbReference type="PROSITE" id="PS50004"/>
    </source>
</evidence>
<dbReference type="Gene3D" id="3.40.50.620">
    <property type="entry name" value="HUPs"/>
    <property type="match status" value="1"/>
</dbReference>
<sequence length="395" mass="46122">MAYAPKKWIYVQVIESEGIVQDGAMEPFVEIKYNGSSHLHKKSTRYRQGVEWWDKTFRFKVKDSDRDWVAVEIRDKGAHTISSDWIGEVQIKIAPFVDGEVHEEWYKLERGNWKSNTQKARGHIHLAFQMMTNQFDRPFADQPFQKTSFQDWRNSSGMLSPGVKQWEPTSTHKEEEDPNKLYNFFELTYPTIEEAERTIMKNASRILREEHFTQEQIAEFKKLNRVNCLHRGKFEECRGKIYMVGVDGSESAKAAFDNILQLMNDDDHVFFVCVRERVVPAEYNERASIILRHEIWRAAAGIVSQFQIRLNEKFPKVEYTSVLPEADDAREILCALVKRYKVDVLVVGKHKPGEMQSNKSRYFRSFSRYCQGHARCSVMTFGATGTQPVEPIENK</sequence>
<dbReference type="PANTHER" id="PTHR31964:SF113">
    <property type="entry name" value="USPA DOMAIN-CONTAINING PROTEIN"/>
    <property type="match status" value="1"/>
</dbReference>
<protein>
    <submittedName>
        <fullName evidence="2">Predicted protein</fullName>
    </submittedName>
</protein>